<keyword evidence="3" id="KW-1185">Reference proteome</keyword>
<protein>
    <submittedName>
        <fullName evidence="2">Uncharacterized protein</fullName>
    </submittedName>
</protein>
<sequence>MKKIFVLFFIISSLAFSTTIDELAYQVAVINNNGAISKNDISVKRSKYLLQNISKHVVETPQQVADMSVIGMQSLENKYGIKVSLITILEEMNKTLMSADLPSNQKYLDLLTMYVLLLANG</sequence>
<evidence type="ECO:0000313" key="3">
    <source>
        <dbReference type="Proteomes" id="UP001144471"/>
    </source>
</evidence>
<dbReference type="EMBL" id="BSDY01000006">
    <property type="protein sequence ID" value="GLI55960.1"/>
    <property type="molecule type" value="Genomic_DNA"/>
</dbReference>
<name>A0A9W6GKR1_9FUSO</name>
<dbReference type="Proteomes" id="UP001144471">
    <property type="component" value="Unassembled WGS sequence"/>
</dbReference>
<dbReference type="AlphaFoldDB" id="A0A9W6GKR1"/>
<proteinExistence type="predicted"/>
<dbReference type="RefSeq" id="WP_281834795.1">
    <property type="nucleotide sequence ID" value="NZ_BSDY01000006.1"/>
</dbReference>
<reference evidence="2" key="1">
    <citation type="submission" date="2022-12" db="EMBL/GenBank/DDBJ databases">
        <title>Reference genome sequencing for broad-spectrum identification of bacterial and archaeal isolates by mass spectrometry.</title>
        <authorList>
            <person name="Sekiguchi Y."/>
            <person name="Tourlousse D.M."/>
        </authorList>
    </citation>
    <scope>NUCLEOTIDE SEQUENCE</scope>
    <source>
        <strain evidence="2">10succ1</strain>
    </source>
</reference>
<evidence type="ECO:0000256" key="1">
    <source>
        <dbReference type="SAM" id="SignalP"/>
    </source>
</evidence>
<gene>
    <name evidence="2" type="ORF">PM10SUCC1_14740</name>
</gene>
<keyword evidence="1" id="KW-0732">Signal</keyword>
<feature type="signal peptide" evidence="1">
    <location>
        <begin position="1"/>
        <end position="17"/>
    </location>
</feature>
<organism evidence="2 3">
    <name type="scientific">Propionigenium maris DSM 9537</name>
    <dbReference type="NCBI Taxonomy" id="1123000"/>
    <lineage>
        <taxon>Bacteria</taxon>
        <taxon>Fusobacteriati</taxon>
        <taxon>Fusobacteriota</taxon>
        <taxon>Fusobacteriia</taxon>
        <taxon>Fusobacteriales</taxon>
        <taxon>Fusobacteriaceae</taxon>
        <taxon>Propionigenium</taxon>
    </lineage>
</organism>
<feature type="chain" id="PRO_5040961805" evidence="1">
    <location>
        <begin position="18"/>
        <end position="121"/>
    </location>
</feature>
<evidence type="ECO:0000313" key="2">
    <source>
        <dbReference type="EMBL" id="GLI55960.1"/>
    </source>
</evidence>
<accession>A0A9W6GKR1</accession>
<comment type="caution">
    <text evidence="2">The sequence shown here is derived from an EMBL/GenBank/DDBJ whole genome shotgun (WGS) entry which is preliminary data.</text>
</comment>